<dbReference type="Gene3D" id="3.30.160.60">
    <property type="entry name" value="Classic Zinc Finger"/>
    <property type="match status" value="1"/>
</dbReference>
<keyword evidence="1" id="KW-0863">Zinc-finger</keyword>
<dbReference type="Gene3D" id="6.20.250.40">
    <property type="match status" value="1"/>
</dbReference>
<sequence>MSKKHSFISGPNINPEGNQYCNEHDENFIYYCMECETPICKMCVIENHKKHDLSEITTLTDIYKAEVERQITMKLDKLKRNIMAIDQGTNACQCDFNAVIHSMRKEGILSVRGKHATKLQTLQSIGNAFKTVFDKAEEQHKIYQDTAQTTETSKLLLKLKQIKLQIADEEVKQLPGMPSVNYVINRAPTGELEKLVGGLTFGETVRREEKKLRHNKKMLADVSDTNFEDHVLGHVGRICPFCFNLLENCTDEDFQRHVNQHLDQTKTVVTQKDQ</sequence>
<dbReference type="Pfam" id="PF00643">
    <property type="entry name" value="zf-B_box"/>
    <property type="match status" value="1"/>
</dbReference>
<dbReference type="Proteomes" id="UP000507470">
    <property type="component" value="Unassembled WGS sequence"/>
</dbReference>
<keyword evidence="4" id="KW-1185">Reference proteome</keyword>
<dbReference type="GO" id="GO:0008270">
    <property type="term" value="F:zinc ion binding"/>
    <property type="evidence" value="ECO:0007669"/>
    <property type="project" value="UniProtKB-KW"/>
</dbReference>
<dbReference type="EMBL" id="CACVKT020000284">
    <property type="protein sequence ID" value="CAC5358020.1"/>
    <property type="molecule type" value="Genomic_DNA"/>
</dbReference>
<dbReference type="OrthoDB" id="6129292at2759"/>
<evidence type="ECO:0000259" key="2">
    <source>
        <dbReference type="PROSITE" id="PS50119"/>
    </source>
</evidence>
<evidence type="ECO:0000256" key="1">
    <source>
        <dbReference type="PROSITE-ProRule" id="PRU00024"/>
    </source>
</evidence>
<accession>A0A6J7ZY40</accession>
<dbReference type="InterPro" id="IPR000315">
    <property type="entry name" value="Znf_B-box"/>
</dbReference>
<evidence type="ECO:0000313" key="4">
    <source>
        <dbReference type="Proteomes" id="UP000507470"/>
    </source>
</evidence>
<proteinExistence type="predicted"/>
<dbReference type="SUPFAM" id="SSF57845">
    <property type="entry name" value="B-box zinc-binding domain"/>
    <property type="match status" value="1"/>
</dbReference>
<reference evidence="3 4" key="1">
    <citation type="submission" date="2020-06" db="EMBL/GenBank/DDBJ databases">
        <authorList>
            <person name="Li R."/>
            <person name="Bekaert M."/>
        </authorList>
    </citation>
    <scope>NUCLEOTIDE SEQUENCE [LARGE SCALE GENOMIC DNA]</scope>
    <source>
        <strain evidence="4">wild</strain>
    </source>
</reference>
<feature type="domain" description="B box-type" evidence="2">
    <location>
        <begin position="16"/>
        <end position="56"/>
    </location>
</feature>
<dbReference type="AlphaFoldDB" id="A0A6J7ZY40"/>
<dbReference type="SMART" id="SM00336">
    <property type="entry name" value="BBOX"/>
    <property type="match status" value="1"/>
</dbReference>
<name>A0A6J7ZY40_MYTCO</name>
<organism evidence="3 4">
    <name type="scientific">Mytilus coruscus</name>
    <name type="common">Sea mussel</name>
    <dbReference type="NCBI Taxonomy" id="42192"/>
    <lineage>
        <taxon>Eukaryota</taxon>
        <taxon>Metazoa</taxon>
        <taxon>Spiralia</taxon>
        <taxon>Lophotrochozoa</taxon>
        <taxon>Mollusca</taxon>
        <taxon>Bivalvia</taxon>
        <taxon>Autobranchia</taxon>
        <taxon>Pteriomorphia</taxon>
        <taxon>Mytilida</taxon>
        <taxon>Mytiloidea</taxon>
        <taxon>Mytilidae</taxon>
        <taxon>Mytilinae</taxon>
        <taxon>Mytilus</taxon>
    </lineage>
</organism>
<keyword evidence="1" id="KW-0862">Zinc</keyword>
<keyword evidence="1" id="KW-0479">Metal-binding</keyword>
<dbReference type="PROSITE" id="PS50119">
    <property type="entry name" value="ZF_BBOX"/>
    <property type="match status" value="1"/>
</dbReference>
<evidence type="ECO:0000313" key="3">
    <source>
        <dbReference type="EMBL" id="CAC5358020.1"/>
    </source>
</evidence>
<gene>
    <name evidence="3" type="ORF">MCOR_1451</name>
</gene>
<protein>
    <recommendedName>
        <fullName evidence="2">B box-type domain-containing protein</fullName>
    </recommendedName>
</protein>